<evidence type="ECO:0000256" key="1">
    <source>
        <dbReference type="ARBA" id="ARBA00022612"/>
    </source>
</evidence>
<evidence type="ECO:0000313" key="6">
    <source>
        <dbReference type="Proteomes" id="UP000245802"/>
    </source>
</evidence>
<dbReference type="Pfam" id="PF04586">
    <property type="entry name" value="Peptidase_S78"/>
    <property type="match status" value="1"/>
</dbReference>
<sequence>MAPVRVTEDTARYIDSLVKELPKTDAYNFRRKAVTSEVTDVQATERVDTSRVTTRLMDRDCEIVLPEGIELDSYRQNPIVLWGHDQDRPCGKCLWIKPDADGLIAKTYYTPRPEAYQGEWLPDFVFSMVQAEVLKGKSIGFIPLEMREPEPAEVEANPAVQCVITRSLLLEYSVVSIPSNPAALVETVNKGFSLDNWGITIVGKTKKPTPKKPVQKKANVYGPMADAVKALKMDPNKIAEEAVAALLKRWEV</sequence>
<proteinExistence type="predicted"/>
<dbReference type="EMBL" id="CP025958">
    <property type="protein sequence ID" value="AWM39789.1"/>
    <property type="molecule type" value="Genomic_DNA"/>
</dbReference>
<evidence type="ECO:0000313" key="5">
    <source>
        <dbReference type="EMBL" id="AWM39789.1"/>
    </source>
</evidence>
<dbReference type="GO" id="GO:0008233">
    <property type="term" value="F:peptidase activity"/>
    <property type="evidence" value="ECO:0007669"/>
    <property type="project" value="UniProtKB-KW"/>
</dbReference>
<keyword evidence="6" id="KW-1185">Reference proteome</keyword>
<keyword evidence="3" id="KW-0378">Hydrolase</keyword>
<dbReference type="AlphaFoldDB" id="A0A2Z3GZ56"/>
<dbReference type="GO" id="GO:0006508">
    <property type="term" value="P:proteolysis"/>
    <property type="evidence" value="ECO:0007669"/>
    <property type="project" value="UniProtKB-KW"/>
</dbReference>
<dbReference type="InterPro" id="IPR054613">
    <property type="entry name" value="Peptidase_S78_dom"/>
</dbReference>
<protein>
    <recommendedName>
        <fullName evidence="4">Prohead serine protease domain-containing protein</fullName>
    </recommendedName>
</protein>
<dbReference type="Proteomes" id="UP000245802">
    <property type="component" value="Chromosome"/>
</dbReference>
<name>A0A2Z3GZ56_9BACT</name>
<organism evidence="5 6">
    <name type="scientific">Gemmata obscuriglobus</name>
    <dbReference type="NCBI Taxonomy" id="114"/>
    <lineage>
        <taxon>Bacteria</taxon>
        <taxon>Pseudomonadati</taxon>
        <taxon>Planctomycetota</taxon>
        <taxon>Planctomycetia</taxon>
        <taxon>Gemmatales</taxon>
        <taxon>Gemmataceae</taxon>
        <taxon>Gemmata</taxon>
    </lineage>
</organism>
<evidence type="ECO:0000256" key="2">
    <source>
        <dbReference type="ARBA" id="ARBA00022670"/>
    </source>
</evidence>
<keyword evidence="1" id="KW-1188">Viral release from host cell</keyword>
<dbReference type="KEGG" id="gog:C1280_24140"/>
<accession>A0A2Z3GZ56</accession>
<feature type="domain" description="Prohead serine protease" evidence="4">
    <location>
        <begin position="62"/>
        <end position="190"/>
    </location>
</feature>
<evidence type="ECO:0000259" key="4">
    <source>
        <dbReference type="Pfam" id="PF04586"/>
    </source>
</evidence>
<keyword evidence="2" id="KW-0645">Protease</keyword>
<reference evidence="5 6" key="1">
    <citation type="submission" date="2018-01" db="EMBL/GenBank/DDBJ databases">
        <title>G. obscuriglobus.</title>
        <authorList>
            <person name="Franke J."/>
            <person name="Blomberg W."/>
            <person name="Selmecki A."/>
        </authorList>
    </citation>
    <scope>NUCLEOTIDE SEQUENCE [LARGE SCALE GENOMIC DNA]</scope>
    <source>
        <strain evidence="5 6">DSM 5831</strain>
    </source>
</reference>
<gene>
    <name evidence="5" type="ORF">C1280_24140</name>
</gene>
<evidence type="ECO:0000256" key="3">
    <source>
        <dbReference type="ARBA" id="ARBA00022801"/>
    </source>
</evidence>